<organism evidence="2 3">
    <name type="scientific">Ensete ventricosum</name>
    <name type="common">Abyssinian banana</name>
    <name type="synonym">Musa ensete</name>
    <dbReference type="NCBI Taxonomy" id="4639"/>
    <lineage>
        <taxon>Eukaryota</taxon>
        <taxon>Viridiplantae</taxon>
        <taxon>Streptophyta</taxon>
        <taxon>Embryophyta</taxon>
        <taxon>Tracheophyta</taxon>
        <taxon>Spermatophyta</taxon>
        <taxon>Magnoliopsida</taxon>
        <taxon>Liliopsida</taxon>
        <taxon>Zingiberales</taxon>
        <taxon>Musaceae</taxon>
        <taxon>Ensete</taxon>
    </lineage>
</organism>
<evidence type="ECO:0000256" key="1">
    <source>
        <dbReference type="SAM" id="MobiDB-lite"/>
    </source>
</evidence>
<sequence>MIKSADGLVWHVRRHNVLGFPNDSAWGCSRMRRPKLTIASLLGIRQKEDEPLGSYLAHFTKEIRGIPDAHPKKGLYPSRSLKEITFKSESEYPNHDDALVITTRIANVYVKRIMINTGSSANILYFDSFLKFGMTNWDLTPMTSTLTRFTRDAITLIGIATLQMTFGDEPRTKTLMVLFLLSVPSISKRALSLAKGFQSRVSPSEVSVSPKCFQSQALPSEPLPLPKGFQSQASPGGLSLDHSPSELFTSPEDFPLIARWLHDNHVDFESIDSRVTQLYESNREIRKKIPPPPRRPESGNLLTSSLSSAPR</sequence>
<dbReference type="AlphaFoldDB" id="A0A426ZYE9"/>
<evidence type="ECO:0008006" key="4">
    <source>
        <dbReference type="Google" id="ProtNLM"/>
    </source>
</evidence>
<feature type="region of interest" description="Disordered" evidence="1">
    <location>
        <begin position="281"/>
        <end position="311"/>
    </location>
</feature>
<accession>A0A426ZYE9</accession>
<dbReference type="EMBL" id="AMZH03004506">
    <property type="protein sequence ID" value="RRT68998.1"/>
    <property type="molecule type" value="Genomic_DNA"/>
</dbReference>
<evidence type="ECO:0000313" key="3">
    <source>
        <dbReference type="Proteomes" id="UP000287651"/>
    </source>
</evidence>
<protein>
    <recommendedName>
        <fullName evidence="4">Retrotransposon gag domain-containing protein</fullName>
    </recommendedName>
</protein>
<dbReference type="PANTHER" id="PTHR33240">
    <property type="entry name" value="OS08G0508500 PROTEIN"/>
    <property type="match status" value="1"/>
</dbReference>
<proteinExistence type="predicted"/>
<name>A0A426ZYE9_ENSVE</name>
<evidence type="ECO:0000313" key="2">
    <source>
        <dbReference type="EMBL" id="RRT68998.1"/>
    </source>
</evidence>
<dbReference type="PANTHER" id="PTHR33240:SF8">
    <property type="entry name" value="OS03G0439900 PROTEIN"/>
    <property type="match status" value="1"/>
</dbReference>
<feature type="region of interest" description="Disordered" evidence="1">
    <location>
        <begin position="219"/>
        <end position="244"/>
    </location>
</feature>
<gene>
    <name evidence="2" type="ORF">B296_00030508</name>
</gene>
<reference evidence="2 3" key="1">
    <citation type="journal article" date="2014" name="Agronomy (Basel)">
        <title>A Draft Genome Sequence for Ensete ventricosum, the Drought-Tolerant Tree Against Hunger.</title>
        <authorList>
            <person name="Harrison J."/>
            <person name="Moore K.A."/>
            <person name="Paszkiewicz K."/>
            <person name="Jones T."/>
            <person name="Grant M."/>
            <person name="Ambacheew D."/>
            <person name="Muzemil S."/>
            <person name="Studholme D.J."/>
        </authorList>
    </citation>
    <scope>NUCLEOTIDE SEQUENCE [LARGE SCALE GENOMIC DNA]</scope>
</reference>
<comment type="caution">
    <text evidence="2">The sequence shown here is derived from an EMBL/GenBank/DDBJ whole genome shotgun (WGS) entry which is preliminary data.</text>
</comment>
<dbReference type="Proteomes" id="UP000287651">
    <property type="component" value="Unassembled WGS sequence"/>
</dbReference>
<feature type="compositionally biased region" description="Polar residues" evidence="1">
    <location>
        <begin position="300"/>
        <end position="311"/>
    </location>
</feature>